<keyword evidence="6" id="KW-0539">Nucleus</keyword>
<feature type="region of interest" description="Disordered" evidence="12">
    <location>
        <begin position="98"/>
        <end position="117"/>
    </location>
</feature>
<dbReference type="InterPro" id="IPR052285">
    <property type="entry name" value="NEXT_complex_subunit"/>
</dbReference>
<evidence type="ECO:0000259" key="13">
    <source>
        <dbReference type="PROSITE" id="PS50102"/>
    </source>
</evidence>
<dbReference type="InterPro" id="IPR012677">
    <property type="entry name" value="Nucleotide-bd_a/b_plait_sf"/>
</dbReference>
<evidence type="ECO:0000256" key="1">
    <source>
        <dbReference type="ARBA" id="ARBA00004642"/>
    </source>
</evidence>
<dbReference type="InterPro" id="IPR000504">
    <property type="entry name" value="RRM_dom"/>
</dbReference>
<organism evidence="14 15">
    <name type="scientific">Rhinopithecus bieti</name>
    <name type="common">Black snub-nosed monkey</name>
    <name type="synonym">Pygathrix bieti</name>
    <dbReference type="NCBI Taxonomy" id="61621"/>
    <lineage>
        <taxon>Eukaryota</taxon>
        <taxon>Metazoa</taxon>
        <taxon>Chordata</taxon>
        <taxon>Craniata</taxon>
        <taxon>Vertebrata</taxon>
        <taxon>Euteleostomi</taxon>
        <taxon>Mammalia</taxon>
        <taxon>Eutheria</taxon>
        <taxon>Euarchontoglires</taxon>
        <taxon>Primates</taxon>
        <taxon>Haplorrhini</taxon>
        <taxon>Catarrhini</taxon>
        <taxon>Cercopithecidae</taxon>
        <taxon>Colobinae</taxon>
        <taxon>Rhinopithecus</taxon>
    </lineage>
</organism>
<evidence type="ECO:0000256" key="7">
    <source>
        <dbReference type="ARBA" id="ARBA00023254"/>
    </source>
</evidence>
<evidence type="ECO:0000256" key="8">
    <source>
        <dbReference type="ARBA" id="ARBA00064012"/>
    </source>
</evidence>
<evidence type="ECO:0000256" key="6">
    <source>
        <dbReference type="ARBA" id="ARBA00023242"/>
    </source>
</evidence>
<evidence type="ECO:0000313" key="14">
    <source>
        <dbReference type="Ensembl" id="ENSRBIP00000043147.1"/>
    </source>
</evidence>
<dbReference type="GO" id="GO:0000381">
    <property type="term" value="P:regulation of alternative mRNA splicing, via spliceosome"/>
    <property type="evidence" value="ECO:0007669"/>
    <property type="project" value="TreeGrafter"/>
</dbReference>
<dbReference type="GO" id="GO:0051321">
    <property type="term" value="P:meiotic cell cycle"/>
    <property type="evidence" value="ECO:0007669"/>
    <property type="project" value="UniProtKB-KW"/>
</dbReference>
<reference evidence="14 15" key="1">
    <citation type="submission" date="2016-06" db="EMBL/GenBank/DDBJ databases">
        <title>Genome of Rhinopithecus bieti.</title>
        <authorList>
            <person name="Wu"/>
            <person name="C.-I. and Zhang"/>
            <person name="Y."/>
        </authorList>
    </citation>
    <scope>NUCLEOTIDE SEQUENCE</scope>
</reference>
<gene>
    <name evidence="14" type="primary">RBM7</name>
</gene>
<evidence type="ECO:0000256" key="5">
    <source>
        <dbReference type="ARBA" id="ARBA00022990"/>
    </source>
</evidence>
<evidence type="ECO:0000256" key="9">
    <source>
        <dbReference type="ARBA" id="ARBA00067651"/>
    </source>
</evidence>
<keyword evidence="15" id="KW-1185">Reference proteome</keyword>
<comment type="subcellular location">
    <subcellularLocation>
        <location evidence="1">Nucleus</location>
        <location evidence="1">Nucleoplasm</location>
    </subcellularLocation>
</comment>
<evidence type="ECO:0000256" key="4">
    <source>
        <dbReference type="ARBA" id="ARBA00022884"/>
    </source>
</evidence>
<feature type="compositionally biased region" description="Polar residues" evidence="12">
    <location>
        <begin position="98"/>
        <end position="115"/>
    </location>
</feature>
<comment type="subunit">
    <text evidence="8">Component of the nuclear exosome targeting (NEXT) complex composed of MTREX, ZCCHC8, and RBM7 that directs a subset of non-coding short-lived RNAs for exosomal degradation. Interacts with ZCCHC8 and SF3B2/SAP145. Binds to MTREX through ZCCHC8. Interacts with YWHAE and YWHAZ; these interactions are stress-dependent and RBM7 phosphorylation dependent; release RNA from the NEXT complex and may affect RNA targeting to the nuclear RNA exosomome for degradation. Interacts with MEPCE and LARP7, the core subunits of 7SK snRNP; upon genotoxic stress this interaction is enhanced, triggering the release of inactive P-TEFb complex from the core and P-TEFb complex activation.</text>
</comment>
<feature type="domain" description="RRM" evidence="13">
    <location>
        <begin position="10"/>
        <end position="87"/>
    </location>
</feature>
<reference evidence="14" key="3">
    <citation type="submission" date="2025-09" db="UniProtKB">
        <authorList>
            <consortium name="Ensembl"/>
        </authorList>
    </citation>
    <scope>IDENTIFICATION</scope>
</reference>
<keyword evidence="5" id="KW-0007">Acetylation</keyword>
<dbReference type="GO" id="GO:0003727">
    <property type="term" value="F:single-stranded RNA binding"/>
    <property type="evidence" value="ECO:0007669"/>
    <property type="project" value="TreeGrafter"/>
</dbReference>
<dbReference type="FunFam" id="3.30.70.330:FF:000261">
    <property type="entry name" value="RNA-binding motif protein 7"/>
    <property type="match status" value="1"/>
</dbReference>
<dbReference type="PANTHER" id="PTHR13798">
    <property type="entry name" value="RNA BINDING MOTIF RBM PROTEIN -RELATED"/>
    <property type="match status" value="1"/>
</dbReference>
<dbReference type="GO" id="GO:0005654">
    <property type="term" value="C:nucleoplasm"/>
    <property type="evidence" value="ECO:0007669"/>
    <property type="project" value="UniProtKB-SubCell"/>
</dbReference>
<dbReference type="GeneTree" id="ENSGT00870000136493"/>
<dbReference type="CDD" id="cd12592">
    <property type="entry name" value="RRM_RBM7"/>
    <property type="match status" value="1"/>
</dbReference>
<dbReference type="SUPFAM" id="SSF54928">
    <property type="entry name" value="RNA-binding domain, RBD"/>
    <property type="match status" value="1"/>
</dbReference>
<dbReference type="InterPro" id="IPR034500">
    <property type="entry name" value="RBM7_RRM"/>
</dbReference>
<keyword evidence="4 11" id="KW-0694">RNA-binding</keyword>
<evidence type="ECO:0000256" key="12">
    <source>
        <dbReference type="SAM" id="MobiDB-lite"/>
    </source>
</evidence>
<dbReference type="Proteomes" id="UP000233180">
    <property type="component" value="Unassembled WGS sequence"/>
</dbReference>
<evidence type="ECO:0000256" key="2">
    <source>
        <dbReference type="ARBA" id="ARBA00022481"/>
    </source>
</evidence>
<evidence type="ECO:0000256" key="10">
    <source>
        <dbReference type="ARBA" id="ARBA00080345"/>
    </source>
</evidence>
<keyword evidence="3" id="KW-0597">Phosphoprotein</keyword>
<evidence type="ECO:0000256" key="3">
    <source>
        <dbReference type="ARBA" id="ARBA00022553"/>
    </source>
</evidence>
<dbReference type="Ensembl" id="ENSRBIT00000067190.1">
    <property type="protein sequence ID" value="ENSRBIP00000043147.1"/>
    <property type="gene ID" value="ENSRBIG00000044762.1"/>
</dbReference>
<keyword evidence="7" id="KW-0469">Meiosis</keyword>
<dbReference type="PROSITE" id="PS50102">
    <property type="entry name" value="RRM"/>
    <property type="match status" value="1"/>
</dbReference>
<dbReference type="SMART" id="SM00360">
    <property type="entry name" value="RRM"/>
    <property type="match status" value="1"/>
</dbReference>
<dbReference type="Gene3D" id="3.30.70.330">
    <property type="match status" value="1"/>
</dbReference>
<dbReference type="InterPro" id="IPR035979">
    <property type="entry name" value="RBD_domain_sf"/>
</dbReference>
<dbReference type="PANTHER" id="PTHR13798:SF4">
    <property type="entry name" value="RNA-BINDING PROTEIN 7"/>
    <property type="match status" value="1"/>
</dbReference>
<name>A0A2K6N590_RHIBE</name>
<reference evidence="14" key="2">
    <citation type="submission" date="2025-08" db="UniProtKB">
        <authorList>
            <consortium name="Ensembl"/>
        </authorList>
    </citation>
    <scope>IDENTIFICATION</scope>
</reference>
<evidence type="ECO:0000313" key="15">
    <source>
        <dbReference type="Proteomes" id="UP000233180"/>
    </source>
</evidence>
<keyword evidence="2" id="KW-0488">Methylation</keyword>
<sequence>MGAAAAEADRTLFVGNLETKVTEELLFELFHQAGPVIKVKIPKDKDGKPKQFAFVNFKHEVSVPYAMNLLNGIKLYGRPIKIQFRSGSSHASQDVSLSYPQHHVGNSSPTSTSPSRYERTMDNMTSSAQIIQRSFSSPENFQRQAVVVSLKLYTDQSPGVLFLCDLHFSVLCTGHSSCLCFAGLSVVSPELSEFARLCLPCLPTPHTAA</sequence>
<dbReference type="Pfam" id="PF00076">
    <property type="entry name" value="RRM_1"/>
    <property type="match status" value="1"/>
</dbReference>
<proteinExistence type="predicted"/>
<accession>A0A2K6N590</accession>
<dbReference type="AlphaFoldDB" id="A0A2K6N590"/>
<evidence type="ECO:0000256" key="11">
    <source>
        <dbReference type="PROSITE-ProRule" id="PRU00176"/>
    </source>
</evidence>
<protein>
    <recommendedName>
        <fullName evidence="9">RNA-binding protein 7</fullName>
    </recommendedName>
    <alternativeName>
        <fullName evidence="10">RNA-binding motif protein 7</fullName>
    </alternativeName>
</protein>